<feature type="region of interest" description="Disordered" evidence="1">
    <location>
        <begin position="13"/>
        <end position="39"/>
    </location>
</feature>
<accession>A0A8W8LI17</accession>
<dbReference type="EnsemblMetazoa" id="G28125.12">
    <property type="protein sequence ID" value="G28125.12:cds"/>
    <property type="gene ID" value="G28125"/>
</dbReference>
<evidence type="ECO:0000313" key="3">
    <source>
        <dbReference type="Proteomes" id="UP000005408"/>
    </source>
</evidence>
<keyword evidence="3" id="KW-1185">Reference proteome</keyword>
<dbReference type="AlphaFoldDB" id="A0A8W8LI17"/>
<evidence type="ECO:0000313" key="2">
    <source>
        <dbReference type="EnsemblMetazoa" id="G28125.12:cds"/>
    </source>
</evidence>
<protein>
    <submittedName>
        <fullName evidence="2">Uncharacterized protein</fullName>
    </submittedName>
</protein>
<name>A0A8W8LI17_MAGGI</name>
<reference evidence="2" key="1">
    <citation type="submission" date="2022-08" db="UniProtKB">
        <authorList>
            <consortium name="EnsemblMetazoa"/>
        </authorList>
    </citation>
    <scope>IDENTIFICATION</scope>
    <source>
        <strain evidence="2">05x7-T-G4-1.051#20</strain>
    </source>
</reference>
<organism evidence="2 3">
    <name type="scientific">Magallana gigas</name>
    <name type="common">Pacific oyster</name>
    <name type="synonym">Crassostrea gigas</name>
    <dbReference type="NCBI Taxonomy" id="29159"/>
    <lineage>
        <taxon>Eukaryota</taxon>
        <taxon>Metazoa</taxon>
        <taxon>Spiralia</taxon>
        <taxon>Lophotrochozoa</taxon>
        <taxon>Mollusca</taxon>
        <taxon>Bivalvia</taxon>
        <taxon>Autobranchia</taxon>
        <taxon>Pteriomorphia</taxon>
        <taxon>Ostreida</taxon>
        <taxon>Ostreoidea</taxon>
        <taxon>Ostreidae</taxon>
        <taxon>Magallana</taxon>
    </lineage>
</organism>
<evidence type="ECO:0000256" key="1">
    <source>
        <dbReference type="SAM" id="MobiDB-lite"/>
    </source>
</evidence>
<dbReference type="Proteomes" id="UP000005408">
    <property type="component" value="Unassembled WGS sequence"/>
</dbReference>
<sequence>MSVSLNSIPVVTVTESETPRAGGEDTPDIRGSQSHPCSPRYKRRAFTTTIAGTKYVIELENPVVDDVNVLSTESVGKKFCWRIDNSTWIGLLSQIKTDGEKRVWRVDIKQRLSPGFMENGGGWGGDVEGDHPILMIIPAKELKRVEGKKPSCTWRSRILCVPKKVTSLASCSQINTKSQKLFVDKTFHFHFFSRSSSVD</sequence>
<proteinExistence type="predicted"/>